<accession>A0A8X6MXB6</accession>
<dbReference type="Pfam" id="PF00098">
    <property type="entry name" value="zf-CCHC"/>
    <property type="match status" value="2"/>
</dbReference>
<evidence type="ECO:0000259" key="2">
    <source>
        <dbReference type="PROSITE" id="PS50158"/>
    </source>
</evidence>
<dbReference type="GO" id="GO:0003676">
    <property type="term" value="F:nucleic acid binding"/>
    <property type="evidence" value="ECO:0007669"/>
    <property type="project" value="InterPro"/>
</dbReference>
<name>A0A8X6MXB6_NEPPI</name>
<gene>
    <name evidence="3" type="ORF">NPIL_701191</name>
</gene>
<evidence type="ECO:0000313" key="3">
    <source>
        <dbReference type="EMBL" id="GFS82742.1"/>
    </source>
</evidence>
<proteinExistence type="predicted"/>
<dbReference type="EMBL" id="BMAW01051852">
    <property type="protein sequence ID" value="GFS82742.1"/>
    <property type="molecule type" value="Genomic_DNA"/>
</dbReference>
<dbReference type="Gene3D" id="4.10.60.10">
    <property type="entry name" value="Zinc finger, CCHC-type"/>
    <property type="match status" value="1"/>
</dbReference>
<dbReference type="SUPFAM" id="SSF57756">
    <property type="entry name" value="Retrovirus zinc finger-like domains"/>
    <property type="match status" value="1"/>
</dbReference>
<feature type="domain" description="CCHC-type" evidence="2">
    <location>
        <begin position="70"/>
        <end position="85"/>
    </location>
</feature>
<keyword evidence="1" id="KW-0479">Metal-binding</keyword>
<keyword evidence="1" id="KW-0862">Zinc</keyword>
<sequence length="118" mass="13383">MGTLSIHEEPKFLANTIFQCDEDDHGEPIFNDNFSFVKTRGVTGRTENFKPGKKHYETHPSKYFQKRMLRKCYKCHKLGHVARDCSSGVDGRGGGYRGDSRSSSRVSCYNCGRNGHFA</sequence>
<dbReference type="PROSITE" id="PS50158">
    <property type="entry name" value="ZF_CCHC"/>
    <property type="match status" value="1"/>
</dbReference>
<dbReference type="Proteomes" id="UP000887013">
    <property type="component" value="Unassembled WGS sequence"/>
</dbReference>
<dbReference type="GO" id="GO:0008270">
    <property type="term" value="F:zinc ion binding"/>
    <property type="evidence" value="ECO:0007669"/>
    <property type="project" value="UniProtKB-KW"/>
</dbReference>
<organism evidence="3 4">
    <name type="scientific">Nephila pilipes</name>
    <name type="common">Giant wood spider</name>
    <name type="synonym">Nephila maculata</name>
    <dbReference type="NCBI Taxonomy" id="299642"/>
    <lineage>
        <taxon>Eukaryota</taxon>
        <taxon>Metazoa</taxon>
        <taxon>Ecdysozoa</taxon>
        <taxon>Arthropoda</taxon>
        <taxon>Chelicerata</taxon>
        <taxon>Arachnida</taxon>
        <taxon>Araneae</taxon>
        <taxon>Araneomorphae</taxon>
        <taxon>Entelegynae</taxon>
        <taxon>Araneoidea</taxon>
        <taxon>Nephilidae</taxon>
        <taxon>Nephila</taxon>
    </lineage>
</organism>
<dbReference type="InterPro" id="IPR001878">
    <property type="entry name" value="Znf_CCHC"/>
</dbReference>
<protein>
    <recommendedName>
        <fullName evidence="2">CCHC-type domain-containing protein</fullName>
    </recommendedName>
</protein>
<dbReference type="InterPro" id="IPR036875">
    <property type="entry name" value="Znf_CCHC_sf"/>
</dbReference>
<dbReference type="AlphaFoldDB" id="A0A8X6MXB6"/>
<reference evidence="3" key="1">
    <citation type="submission" date="2020-08" db="EMBL/GenBank/DDBJ databases">
        <title>Multicomponent nature underlies the extraordinary mechanical properties of spider dragline silk.</title>
        <authorList>
            <person name="Kono N."/>
            <person name="Nakamura H."/>
            <person name="Mori M."/>
            <person name="Yoshida Y."/>
            <person name="Ohtoshi R."/>
            <person name="Malay A.D."/>
            <person name="Moran D.A.P."/>
            <person name="Tomita M."/>
            <person name="Numata K."/>
            <person name="Arakawa K."/>
        </authorList>
    </citation>
    <scope>NUCLEOTIDE SEQUENCE</scope>
</reference>
<dbReference type="SMART" id="SM00343">
    <property type="entry name" value="ZnF_C2HC"/>
    <property type="match status" value="2"/>
</dbReference>
<evidence type="ECO:0000313" key="4">
    <source>
        <dbReference type="Proteomes" id="UP000887013"/>
    </source>
</evidence>
<keyword evidence="1" id="KW-0863">Zinc-finger</keyword>
<evidence type="ECO:0000256" key="1">
    <source>
        <dbReference type="PROSITE-ProRule" id="PRU00047"/>
    </source>
</evidence>
<keyword evidence="4" id="KW-1185">Reference proteome</keyword>
<comment type="caution">
    <text evidence="3">The sequence shown here is derived from an EMBL/GenBank/DDBJ whole genome shotgun (WGS) entry which is preliminary data.</text>
</comment>